<dbReference type="AlphaFoldDB" id="A0A318TG26"/>
<evidence type="ECO:0000313" key="2">
    <source>
        <dbReference type="EMBL" id="PYF03852.1"/>
    </source>
</evidence>
<feature type="region of interest" description="Disordered" evidence="1">
    <location>
        <begin position="103"/>
        <end position="122"/>
    </location>
</feature>
<protein>
    <submittedName>
        <fullName evidence="2">Uncharacterized protein</fullName>
    </submittedName>
</protein>
<evidence type="ECO:0000256" key="1">
    <source>
        <dbReference type="SAM" id="MobiDB-lite"/>
    </source>
</evidence>
<dbReference type="RefSeq" id="WP_210205435.1">
    <property type="nucleotide sequence ID" value="NZ_QJTI01000005.1"/>
</dbReference>
<name>A0A318TG26_9BRAD</name>
<keyword evidence="3" id="KW-1185">Reference proteome</keyword>
<comment type="caution">
    <text evidence="2">The sequence shown here is derived from an EMBL/GenBank/DDBJ whole genome shotgun (WGS) entry which is preliminary data.</text>
</comment>
<proteinExistence type="predicted"/>
<gene>
    <name evidence="2" type="ORF">BJ122_105109</name>
</gene>
<dbReference type="Proteomes" id="UP000248148">
    <property type="component" value="Unassembled WGS sequence"/>
</dbReference>
<organism evidence="2 3">
    <name type="scientific">Rhodopseudomonas faecalis</name>
    <dbReference type="NCBI Taxonomy" id="99655"/>
    <lineage>
        <taxon>Bacteria</taxon>
        <taxon>Pseudomonadati</taxon>
        <taxon>Pseudomonadota</taxon>
        <taxon>Alphaproteobacteria</taxon>
        <taxon>Hyphomicrobiales</taxon>
        <taxon>Nitrobacteraceae</taxon>
        <taxon>Rhodopseudomonas</taxon>
    </lineage>
</organism>
<accession>A0A318TG26</accession>
<reference evidence="2 3" key="1">
    <citation type="submission" date="2018-06" db="EMBL/GenBank/DDBJ databases">
        <title>Genomic Encyclopedia of Archaeal and Bacterial Type Strains, Phase II (KMG-II): from individual species to whole genera.</title>
        <authorList>
            <person name="Goeker M."/>
        </authorList>
    </citation>
    <scope>NUCLEOTIDE SEQUENCE [LARGE SCALE GENOMIC DNA]</scope>
    <source>
        <strain evidence="2 3">JCM 11668</strain>
    </source>
</reference>
<evidence type="ECO:0000313" key="3">
    <source>
        <dbReference type="Proteomes" id="UP000248148"/>
    </source>
</evidence>
<dbReference type="EMBL" id="QJTI01000005">
    <property type="protein sequence ID" value="PYF03852.1"/>
    <property type="molecule type" value="Genomic_DNA"/>
</dbReference>
<sequence length="122" mass="12889">MTNENEDDGQAQTLSVQEQLIAARAEGAREVMGRLTAAIGADEVKRHPLRLAAAVDLLTRAPDMPGEAIAAFVVNNIAAANPQETASDGYAARRAAMHVAWTRPEAAKPDRVLPTSDEATGD</sequence>